<dbReference type="GeneID" id="54403366"/>
<proteinExistence type="predicted"/>
<feature type="non-terminal residue" evidence="1">
    <location>
        <position position="184"/>
    </location>
</feature>
<reference evidence="1" key="1">
    <citation type="journal article" date="2020" name="Stud. Mycol.">
        <title>101 Dothideomycetes genomes: a test case for predicting lifestyles and emergence of pathogens.</title>
        <authorList>
            <person name="Haridas S."/>
            <person name="Albert R."/>
            <person name="Binder M."/>
            <person name="Bloem J."/>
            <person name="Labutti K."/>
            <person name="Salamov A."/>
            <person name="Andreopoulos B."/>
            <person name="Baker S."/>
            <person name="Barry K."/>
            <person name="Bills G."/>
            <person name="Bluhm B."/>
            <person name="Cannon C."/>
            <person name="Castanera R."/>
            <person name="Culley D."/>
            <person name="Daum C."/>
            <person name="Ezra D."/>
            <person name="Gonzalez J."/>
            <person name="Henrissat B."/>
            <person name="Kuo A."/>
            <person name="Liang C."/>
            <person name="Lipzen A."/>
            <person name="Lutzoni F."/>
            <person name="Magnuson J."/>
            <person name="Mondo S."/>
            <person name="Nolan M."/>
            <person name="Ohm R."/>
            <person name="Pangilinan J."/>
            <person name="Park H.-J."/>
            <person name="Ramirez L."/>
            <person name="Alfaro M."/>
            <person name="Sun H."/>
            <person name="Tritt A."/>
            <person name="Yoshinaga Y."/>
            <person name="Zwiers L.-H."/>
            <person name="Turgeon B."/>
            <person name="Goodwin S."/>
            <person name="Spatafora J."/>
            <person name="Crous P."/>
            <person name="Grigoriev I."/>
        </authorList>
    </citation>
    <scope>NUCLEOTIDE SEQUENCE</scope>
    <source>
        <strain evidence="1">CBS 119687</strain>
    </source>
</reference>
<protein>
    <submittedName>
        <fullName evidence="1">Uncharacterized protein</fullName>
    </submittedName>
</protein>
<dbReference type="OrthoDB" id="3776715at2759"/>
<dbReference type="Proteomes" id="UP000799771">
    <property type="component" value="Unassembled WGS sequence"/>
</dbReference>
<keyword evidence="2" id="KW-1185">Reference proteome</keyword>
<sequence>ESEKSLRMGCAGYPAKKSFLTTDFRSSSRSRLSRRSTIADIVELDAVLATAMTYYDGIYHLPINAYTVRQLSKHTNGAKPVADKTLFSRLLINGEINNVYAEHVVAALEGIGEYVEHLVIVAPIHTTEFGDAFKRDSHDVNTGSDWENILKRFPNLQSLTFKHPTHMPTELTRETFCAIHCALA</sequence>
<dbReference type="RefSeq" id="XP_033529392.1">
    <property type="nucleotide sequence ID" value="XM_033662934.1"/>
</dbReference>
<organism evidence="1 2">
    <name type="scientific">Dothidotthia symphoricarpi CBS 119687</name>
    <dbReference type="NCBI Taxonomy" id="1392245"/>
    <lineage>
        <taxon>Eukaryota</taxon>
        <taxon>Fungi</taxon>
        <taxon>Dikarya</taxon>
        <taxon>Ascomycota</taxon>
        <taxon>Pezizomycotina</taxon>
        <taxon>Dothideomycetes</taxon>
        <taxon>Pleosporomycetidae</taxon>
        <taxon>Pleosporales</taxon>
        <taxon>Dothidotthiaceae</taxon>
        <taxon>Dothidotthia</taxon>
    </lineage>
</organism>
<dbReference type="EMBL" id="ML977497">
    <property type="protein sequence ID" value="KAF2135005.1"/>
    <property type="molecule type" value="Genomic_DNA"/>
</dbReference>
<dbReference type="AlphaFoldDB" id="A0A6A6AVL5"/>
<name>A0A6A6AVL5_9PLEO</name>
<evidence type="ECO:0000313" key="2">
    <source>
        <dbReference type="Proteomes" id="UP000799771"/>
    </source>
</evidence>
<gene>
    <name evidence="1" type="ORF">P153DRAFT_275367</name>
</gene>
<evidence type="ECO:0000313" key="1">
    <source>
        <dbReference type="EMBL" id="KAF2135005.1"/>
    </source>
</evidence>
<accession>A0A6A6AVL5</accession>
<feature type="non-terminal residue" evidence="1">
    <location>
        <position position="1"/>
    </location>
</feature>